<keyword evidence="1" id="KW-0812">Transmembrane</keyword>
<organism evidence="2 3">
    <name type="scientific">Thermocrinis minervae</name>
    <dbReference type="NCBI Taxonomy" id="381751"/>
    <lineage>
        <taxon>Bacteria</taxon>
        <taxon>Pseudomonadati</taxon>
        <taxon>Aquificota</taxon>
        <taxon>Aquificia</taxon>
        <taxon>Aquificales</taxon>
        <taxon>Aquificaceae</taxon>
        <taxon>Thermocrinis</taxon>
    </lineage>
</organism>
<reference evidence="2 3" key="1">
    <citation type="submission" date="2016-11" db="EMBL/GenBank/DDBJ databases">
        <authorList>
            <person name="Jaros S."/>
            <person name="Januszkiewicz K."/>
            <person name="Wedrychowicz H."/>
        </authorList>
    </citation>
    <scope>NUCLEOTIDE SEQUENCE [LARGE SCALE GENOMIC DNA]</scope>
    <source>
        <strain evidence="2 3">DSM 19557</strain>
    </source>
</reference>
<evidence type="ECO:0000313" key="3">
    <source>
        <dbReference type="Proteomes" id="UP000189810"/>
    </source>
</evidence>
<evidence type="ECO:0000313" key="2">
    <source>
        <dbReference type="EMBL" id="SHK57894.1"/>
    </source>
</evidence>
<evidence type="ECO:0000256" key="1">
    <source>
        <dbReference type="SAM" id="Phobius"/>
    </source>
</evidence>
<feature type="transmembrane region" description="Helical" evidence="1">
    <location>
        <begin position="6"/>
        <end position="24"/>
    </location>
</feature>
<keyword evidence="1" id="KW-1133">Transmembrane helix</keyword>
<dbReference type="RefSeq" id="WP_154021756.1">
    <property type="nucleotide sequence ID" value="NZ_LT670846.1"/>
</dbReference>
<keyword evidence="1" id="KW-0472">Membrane</keyword>
<sequence>MDRDGSWKYYLLAFMVLYLLVKLKKHSVDWPSPFEILLLPFLVFLVVFASFAIYILLGFLFNTVIDTIAEFLVKVLEVIFGILKRIIRILLDIWKWFWS</sequence>
<keyword evidence="3" id="KW-1185">Reference proteome</keyword>
<proteinExistence type="predicted"/>
<accession>A0A1M6TLT3</accession>
<protein>
    <submittedName>
        <fullName evidence="2">Uncharacterized protein</fullName>
    </submittedName>
</protein>
<dbReference type="Proteomes" id="UP000189810">
    <property type="component" value="Chromosome I"/>
</dbReference>
<gene>
    <name evidence="2" type="ORF">SAMN05444391_1516</name>
</gene>
<feature type="transmembrane region" description="Helical" evidence="1">
    <location>
        <begin position="36"/>
        <end position="61"/>
    </location>
</feature>
<dbReference type="EMBL" id="LT670846">
    <property type="protein sequence ID" value="SHK57894.1"/>
    <property type="molecule type" value="Genomic_DNA"/>
</dbReference>
<dbReference type="AlphaFoldDB" id="A0A1M6TLT3"/>
<name>A0A1M6TLT3_9AQUI</name>